<keyword evidence="7" id="KW-1185">Reference proteome</keyword>
<evidence type="ECO:0000313" key="7">
    <source>
        <dbReference type="Proteomes" id="UP001152888"/>
    </source>
</evidence>
<protein>
    <recommendedName>
        <fullName evidence="1">gamma-glutamylcyclotransferase</fullName>
        <ecNumber evidence="1">4.3.2.9</ecNumber>
    </recommendedName>
</protein>
<reference evidence="6" key="1">
    <citation type="submission" date="2022-03" db="EMBL/GenBank/DDBJ databases">
        <authorList>
            <person name="Sayadi A."/>
        </authorList>
    </citation>
    <scope>NUCLEOTIDE SEQUENCE</scope>
</reference>
<dbReference type="Proteomes" id="UP001152888">
    <property type="component" value="Unassembled WGS sequence"/>
</dbReference>
<dbReference type="PANTHER" id="PTHR12935:SF0">
    <property type="entry name" value="GAMMA-GLUTAMYLCYCLOTRANSFERASE"/>
    <property type="match status" value="1"/>
</dbReference>
<dbReference type="Gene3D" id="3.10.490.10">
    <property type="entry name" value="Gamma-glutamyl cyclotransferase-like"/>
    <property type="match status" value="1"/>
</dbReference>
<feature type="chain" id="PRO_5040308389" description="gamma-glutamylcyclotransferase" evidence="5">
    <location>
        <begin position="34"/>
        <end position="220"/>
    </location>
</feature>
<dbReference type="OrthoDB" id="2924818at2759"/>
<evidence type="ECO:0000256" key="1">
    <source>
        <dbReference type="ARBA" id="ARBA00012346"/>
    </source>
</evidence>
<comment type="caution">
    <text evidence="6">The sequence shown here is derived from an EMBL/GenBank/DDBJ whole genome shotgun (WGS) entry which is preliminary data.</text>
</comment>
<dbReference type="InterPro" id="IPR013024">
    <property type="entry name" value="GGCT-like"/>
</dbReference>
<evidence type="ECO:0000256" key="3">
    <source>
        <dbReference type="PIRSR" id="PIRSR617939-1"/>
    </source>
</evidence>
<organism evidence="6 7">
    <name type="scientific">Acanthoscelides obtectus</name>
    <name type="common">Bean weevil</name>
    <name type="synonym">Bruchus obtectus</name>
    <dbReference type="NCBI Taxonomy" id="200917"/>
    <lineage>
        <taxon>Eukaryota</taxon>
        <taxon>Metazoa</taxon>
        <taxon>Ecdysozoa</taxon>
        <taxon>Arthropoda</taxon>
        <taxon>Hexapoda</taxon>
        <taxon>Insecta</taxon>
        <taxon>Pterygota</taxon>
        <taxon>Neoptera</taxon>
        <taxon>Endopterygota</taxon>
        <taxon>Coleoptera</taxon>
        <taxon>Polyphaga</taxon>
        <taxon>Cucujiformia</taxon>
        <taxon>Chrysomeloidea</taxon>
        <taxon>Chrysomelidae</taxon>
        <taxon>Bruchinae</taxon>
        <taxon>Bruchini</taxon>
        <taxon>Acanthoscelides</taxon>
    </lineage>
</organism>
<evidence type="ECO:0000256" key="5">
    <source>
        <dbReference type="SAM" id="SignalP"/>
    </source>
</evidence>
<evidence type="ECO:0000256" key="2">
    <source>
        <dbReference type="ARBA" id="ARBA00023239"/>
    </source>
</evidence>
<dbReference type="InterPro" id="IPR017939">
    <property type="entry name" value="G-Glutamylcylcotransferase"/>
</dbReference>
<dbReference type="EC" id="4.3.2.9" evidence="1"/>
<proteinExistence type="predicted"/>
<keyword evidence="2" id="KW-0456">Lyase</keyword>
<evidence type="ECO:0000256" key="4">
    <source>
        <dbReference type="PIRSR" id="PIRSR617939-2"/>
    </source>
</evidence>
<dbReference type="Pfam" id="PF13772">
    <property type="entry name" value="AIG2_2"/>
    <property type="match status" value="1"/>
</dbReference>
<dbReference type="EMBL" id="CAKOFQ010007645">
    <property type="protein sequence ID" value="CAH2005518.1"/>
    <property type="molecule type" value="Genomic_DNA"/>
</dbReference>
<feature type="active site" description="Proton acceptor" evidence="3">
    <location>
        <position position="126"/>
    </location>
</feature>
<dbReference type="InterPro" id="IPR036568">
    <property type="entry name" value="GGCT-like_sf"/>
</dbReference>
<dbReference type="SUPFAM" id="SSF110857">
    <property type="entry name" value="Gamma-glutamyl cyclotransferase-like"/>
    <property type="match status" value="1"/>
</dbReference>
<name>A0A9P0Q0F9_ACAOB</name>
<feature type="signal peptide" evidence="5">
    <location>
        <begin position="1"/>
        <end position="33"/>
    </location>
</feature>
<feature type="binding site" evidence="4">
    <location>
        <position position="178"/>
    </location>
    <ligand>
        <name>substrate</name>
    </ligand>
</feature>
<accession>A0A9P0Q0F9</accession>
<sequence>MATVERALNVLSSFYTLLFVFCIFVSLAQHVYADDSSSSLVKDSMTGKFLYFAYGSNLLAQRIHINNPSAVRAGIAKLNDYRLDFVGQSSRWKGAPATIVPHTGKHVWGALWELDNADKESLDRQEGVDANIYFPLEVEVESSDGKVMRARTYRETAEIKEYVDLSKLPAERQPSTIYLKTILTGAKESGLPSEYQEILKTICDNGYQGDVDIGKLNLIS</sequence>
<dbReference type="CDD" id="cd06661">
    <property type="entry name" value="GGCT_like"/>
    <property type="match status" value="1"/>
</dbReference>
<dbReference type="AlphaFoldDB" id="A0A9P0Q0F9"/>
<keyword evidence="5" id="KW-0732">Signal</keyword>
<feature type="binding site" evidence="4">
    <location>
        <begin position="51"/>
        <end position="56"/>
    </location>
    <ligand>
        <name>substrate</name>
    </ligand>
</feature>
<evidence type="ECO:0000313" key="6">
    <source>
        <dbReference type="EMBL" id="CAH2005518.1"/>
    </source>
</evidence>
<dbReference type="GO" id="GO:0003839">
    <property type="term" value="F:gamma-glutamylcyclotransferase activity"/>
    <property type="evidence" value="ECO:0007669"/>
    <property type="project" value="UniProtKB-EC"/>
</dbReference>
<dbReference type="PANTHER" id="PTHR12935">
    <property type="entry name" value="GAMMA-GLUTAMYLCYCLOTRANSFERASE"/>
    <property type="match status" value="1"/>
</dbReference>
<gene>
    <name evidence="6" type="ORF">ACAOBT_LOCUS28594</name>
</gene>